<keyword evidence="3" id="KW-1185">Reference proteome</keyword>
<organism evidence="2 3">
    <name type="scientific">Penicillium ucsense</name>
    <dbReference type="NCBI Taxonomy" id="2839758"/>
    <lineage>
        <taxon>Eukaryota</taxon>
        <taxon>Fungi</taxon>
        <taxon>Dikarya</taxon>
        <taxon>Ascomycota</taxon>
        <taxon>Pezizomycotina</taxon>
        <taxon>Eurotiomycetes</taxon>
        <taxon>Eurotiomycetidae</taxon>
        <taxon>Eurotiales</taxon>
        <taxon>Aspergillaceae</taxon>
        <taxon>Penicillium</taxon>
    </lineage>
</organism>
<dbReference type="Proteomes" id="UP000631181">
    <property type="component" value="Unassembled WGS sequence"/>
</dbReference>
<feature type="region of interest" description="Disordered" evidence="1">
    <location>
        <begin position="524"/>
        <end position="617"/>
    </location>
</feature>
<feature type="region of interest" description="Disordered" evidence="1">
    <location>
        <begin position="630"/>
        <end position="657"/>
    </location>
</feature>
<feature type="region of interest" description="Disordered" evidence="1">
    <location>
        <begin position="287"/>
        <end position="325"/>
    </location>
</feature>
<reference evidence="2" key="1">
    <citation type="journal article" date="2020" name="Front. Microbiol.">
        <title>Gene regulatory networks of Penicillium echinulatum 2HH and Penicillium oxalicum 114-2 inferred by a computational biology approach.</title>
        <authorList>
            <person name="Lenz A.R."/>
            <person name="Galan-Vasquez E."/>
            <person name="Balbinot E."/>
            <person name="De Abreu F.P."/>
            <person name="De Oliveira N.S."/>
            <person name="Da Rosa L.O."/>
            <person name="De Avila E Silva S."/>
            <person name="Camassola M."/>
            <person name="Dillon A.J.P."/>
            <person name="Perez-Rueda E."/>
        </authorList>
    </citation>
    <scope>NUCLEOTIDE SEQUENCE</scope>
    <source>
        <strain evidence="2">S1M29</strain>
    </source>
</reference>
<feature type="region of interest" description="Disordered" evidence="1">
    <location>
        <begin position="125"/>
        <end position="248"/>
    </location>
</feature>
<feature type="region of interest" description="Disordered" evidence="1">
    <location>
        <begin position="393"/>
        <end position="421"/>
    </location>
</feature>
<gene>
    <name evidence="2" type="ORF">PECM_007612</name>
</gene>
<dbReference type="AlphaFoldDB" id="A0A8J8W010"/>
<evidence type="ECO:0000313" key="3">
    <source>
        <dbReference type="Proteomes" id="UP000631181"/>
    </source>
</evidence>
<feature type="compositionally biased region" description="Polar residues" evidence="1">
    <location>
        <begin position="137"/>
        <end position="149"/>
    </location>
</feature>
<accession>A0A8J8W010</accession>
<protein>
    <submittedName>
        <fullName evidence="2">Uncharacterized protein</fullName>
    </submittedName>
</protein>
<comment type="caution">
    <text evidence="2">The sequence shown here is derived from an EMBL/GenBank/DDBJ whole genome shotgun (WGS) entry which is preliminary data.</text>
</comment>
<feature type="compositionally biased region" description="Polar residues" evidence="1">
    <location>
        <begin position="597"/>
        <end position="612"/>
    </location>
</feature>
<dbReference type="EMBL" id="WIWV01000070">
    <property type="protein sequence ID" value="KAF7714970.1"/>
    <property type="molecule type" value="Genomic_DNA"/>
</dbReference>
<feature type="compositionally biased region" description="Low complexity" evidence="1">
    <location>
        <begin position="292"/>
        <end position="305"/>
    </location>
</feature>
<feature type="compositionally biased region" description="Polar residues" evidence="1">
    <location>
        <begin position="555"/>
        <end position="584"/>
    </location>
</feature>
<feature type="compositionally biased region" description="Polar residues" evidence="1">
    <location>
        <begin position="524"/>
        <end position="547"/>
    </location>
</feature>
<name>A0A8J8W010_9EURO</name>
<feature type="compositionally biased region" description="Low complexity" evidence="1">
    <location>
        <begin position="186"/>
        <end position="202"/>
    </location>
</feature>
<dbReference type="OrthoDB" id="10003116at2759"/>
<sequence length="710" mass="77508">MSPVPVIPPPPPVEARSLSSITAVAANPPAYPRNPTHDKHDPLELYIVRVPGSQDIFLSPVKPPTKYSVSAEAINASLYYLHVATPEDDALLEEVELEREKQQSQNSEASRDAAQRDLARLNNFRRKPVGTEHAPLSQENEPSVVTTKPSLPAQENGRLPSVTRRPLPGSHPSVERVPSLAPPAPSTATTTTTTNTTGPGTAKKSEQRDGYEDAVNTGISRRAVPSLPTVEIPFHQDLPTSDDQPRKTNRWSAFANNLQNVPSRSKEVWREKLEAASAGRYSLDAGRPQLLPRWSHNNSPRSPNRSPEHSPNRQPRQARAHRRDVGFRLTLIRRDPASGSQWNVATISTPWIDHNTVDIEISTPGYNRFAGSQEALSLADLAAKLPPGMFQSPGSSLPAALKNAPSGGHQVPGKPQSSAPGKFRRQLCVSRQFEQHTGNWRGTADTGNGPNLEGSKLKSGYYAFNSPWNGICTFSSSVNGRSLKCKHMIPTPGHPSHADGDGNQAVTVAEIRFNMPFQAASLHYQASRSPQAHHQSHPSQDLVQNAANPRPISPRQHSSHIFSSESNTNTKRNTFTQLLNTSKLTRPRATSGPGLQYQASPQAENPRASSSHGHPIRRTSFRTAFSRQNEFRHHYPPPPNQHRSGSTSSGGGYDSDEDRLDFSLARELAGGGIRGKSAKLGKLVIEDEGIKMLDLVVAACMAVWWRGCSS</sequence>
<evidence type="ECO:0000313" key="2">
    <source>
        <dbReference type="EMBL" id="KAF7714970.1"/>
    </source>
</evidence>
<evidence type="ECO:0000256" key="1">
    <source>
        <dbReference type="SAM" id="MobiDB-lite"/>
    </source>
</evidence>
<proteinExistence type="predicted"/>